<dbReference type="RefSeq" id="NP_150122.1">
    <property type="nucleotide sequence ID" value="NC_003049.1"/>
</dbReference>
<keyword evidence="1" id="KW-0472">Membrane</keyword>
<gene>
    <name evidence="2" type="primary">orf183</name>
</gene>
<feature type="transmembrane region" description="Helical" evidence="1">
    <location>
        <begin position="6"/>
        <end position="35"/>
    </location>
</feature>
<dbReference type="EMBL" id="AF402141">
    <property type="protein sequence ID" value="AAK83406.1"/>
    <property type="molecule type" value="Genomic_DNA"/>
</dbReference>
<proteinExistence type="predicted"/>
<dbReference type="AlphaFoldDB" id="Q94ZJ1"/>
<feature type="transmembrane region" description="Helical" evidence="1">
    <location>
        <begin position="47"/>
        <end position="77"/>
    </location>
</feature>
<sequence>MKKKSMLNLALSLLIFIICNIKLVFILTLVIIFYYKSIIFRTKINKLLFSVYFLIRRFPLFTLYFLLYLFAYLVYIIKFETINSFWIHLNKTPLWNKVMGSLYDYFLKIDDETILEIQSLEIFELPPIDEIDYPILIDDNHYYPYILESLESGYSFNYLSNFTIGMFIIIIVIITFIIIKKYK</sequence>
<keyword evidence="1" id="KW-1133">Transmembrane helix</keyword>
<reference evidence="2" key="1">
    <citation type="submission" date="2001-07" db="EMBL/GenBank/DDBJ databases">
        <authorList>
            <person name="Lang F.B.F."/>
        </authorList>
    </citation>
    <scope>NUCLEOTIDE SEQUENCE</scope>
</reference>
<protein>
    <submittedName>
        <fullName evidence="2">Orf183</fullName>
    </submittedName>
</protein>
<accession>Q94ZJ1</accession>
<reference evidence="2" key="2">
    <citation type="journal article" date="2002" name="Mol. Biol. Evol.">
        <title>Hyaloraphidium curvatum: a linear mitochondrial genome, tRNA editing, and an evolutionary link to lower fungi.</title>
        <authorList>
            <person name="Forget L."/>
            <person name="Ustinova J."/>
            <person name="Wang Z."/>
            <person name="Huss V.A."/>
            <person name="Franz Lang B."/>
        </authorList>
    </citation>
    <scope>NUCLEOTIDE SEQUENCE</scope>
</reference>
<name>Q94ZJ1_SCHCO</name>
<evidence type="ECO:0000313" key="2">
    <source>
        <dbReference type="EMBL" id="AAK83406.1"/>
    </source>
</evidence>
<organism evidence="2">
    <name type="scientific">Schizophyllum commune</name>
    <name type="common">Split gill fungus</name>
    <dbReference type="NCBI Taxonomy" id="5334"/>
    <lineage>
        <taxon>Eukaryota</taxon>
        <taxon>Fungi</taxon>
        <taxon>Dikarya</taxon>
        <taxon>Basidiomycota</taxon>
        <taxon>Agaricomycotina</taxon>
        <taxon>Agaricomycetes</taxon>
        <taxon>Agaricomycetidae</taxon>
        <taxon>Agaricales</taxon>
        <taxon>Schizophyllaceae</taxon>
        <taxon>Schizophyllum</taxon>
    </lineage>
</organism>
<keyword evidence="2" id="KW-0496">Mitochondrion</keyword>
<geneLocation type="mitochondrion" evidence="2"/>
<evidence type="ECO:0000256" key="1">
    <source>
        <dbReference type="SAM" id="Phobius"/>
    </source>
</evidence>
<feature type="transmembrane region" description="Helical" evidence="1">
    <location>
        <begin position="158"/>
        <end position="179"/>
    </location>
</feature>
<keyword evidence="1" id="KW-0812">Transmembrane</keyword>
<dbReference type="GeneID" id="803608"/>